<evidence type="ECO:0000313" key="8">
    <source>
        <dbReference type="Proteomes" id="UP001187192"/>
    </source>
</evidence>
<dbReference type="AlphaFoldDB" id="A0AA88JB92"/>
<comment type="pathway">
    <text evidence="1">Carbohydrate degradation; glycolysis; pyruvate from D-glyceraldehyde 3-phosphate: step 4/5.</text>
</comment>
<gene>
    <name evidence="7" type="ORF">TIFTF001_035012</name>
</gene>
<dbReference type="GO" id="GO:0004634">
    <property type="term" value="F:phosphopyruvate hydratase activity"/>
    <property type="evidence" value="ECO:0007669"/>
    <property type="project" value="UniProtKB-EC"/>
</dbReference>
<organism evidence="7 8">
    <name type="scientific">Ficus carica</name>
    <name type="common">Common fig</name>
    <dbReference type="NCBI Taxonomy" id="3494"/>
    <lineage>
        <taxon>Eukaryota</taxon>
        <taxon>Viridiplantae</taxon>
        <taxon>Streptophyta</taxon>
        <taxon>Embryophyta</taxon>
        <taxon>Tracheophyta</taxon>
        <taxon>Spermatophyta</taxon>
        <taxon>Magnoliopsida</taxon>
        <taxon>eudicotyledons</taxon>
        <taxon>Gunneridae</taxon>
        <taxon>Pentapetalae</taxon>
        <taxon>rosids</taxon>
        <taxon>fabids</taxon>
        <taxon>Rosales</taxon>
        <taxon>Moraceae</taxon>
        <taxon>Ficeae</taxon>
        <taxon>Ficus</taxon>
    </lineage>
</organism>
<evidence type="ECO:0000313" key="7">
    <source>
        <dbReference type="EMBL" id="GMN65946.1"/>
    </source>
</evidence>
<dbReference type="InterPro" id="IPR036849">
    <property type="entry name" value="Enolase-like_C_sf"/>
</dbReference>
<name>A0AA88JB92_FICCA</name>
<sequence>MSQIGSVTECIEAVKLTKMVGWRCIMATYGCDSGETEDTTWAADLSVGLAMYRSNPTIGGSRFLSLRKSSD</sequence>
<evidence type="ECO:0000256" key="4">
    <source>
        <dbReference type="ARBA" id="ARBA00023152"/>
    </source>
</evidence>
<feature type="domain" description="Enolase C-terminal TIM barrel" evidence="6">
    <location>
        <begin position="2"/>
        <end position="50"/>
    </location>
</feature>
<dbReference type="GO" id="GO:0006096">
    <property type="term" value="P:glycolytic process"/>
    <property type="evidence" value="ECO:0007669"/>
    <property type="project" value="UniProtKB-KW"/>
</dbReference>
<comment type="caution">
    <text evidence="7">The sequence shown here is derived from an EMBL/GenBank/DDBJ whole genome shotgun (WGS) entry which is preliminary data.</text>
</comment>
<proteinExistence type="inferred from homology"/>
<dbReference type="Gene3D" id="3.20.20.120">
    <property type="entry name" value="Enolase-like C-terminal domain"/>
    <property type="match status" value="1"/>
</dbReference>
<evidence type="ECO:0000256" key="2">
    <source>
        <dbReference type="ARBA" id="ARBA00009604"/>
    </source>
</evidence>
<dbReference type="Pfam" id="PF00113">
    <property type="entry name" value="Enolase_C"/>
    <property type="match status" value="1"/>
</dbReference>
<dbReference type="InterPro" id="IPR020810">
    <property type="entry name" value="Enolase_C"/>
</dbReference>
<comment type="similarity">
    <text evidence="2">Belongs to the enolase family.</text>
</comment>
<keyword evidence="5" id="KW-0456">Lyase</keyword>
<protein>
    <recommendedName>
        <fullName evidence="3">phosphopyruvate hydratase</fullName>
        <ecNumber evidence="3">4.2.1.11</ecNumber>
    </recommendedName>
</protein>
<dbReference type="Proteomes" id="UP001187192">
    <property type="component" value="Unassembled WGS sequence"/>
</dbReference>
<evidence type="ECO:0000259" key="6">
    <source>
        <dbReference type="Pfam" id="PF00113"/>
    </source>
</evidence>
<evidence type="ECO:0000256" key="1">
    <source>
        <dbReference type="ARBA" id="ARBA00005031"/>
    </source>
</evidence>
<dbReference type="EC" id="4.2.1.11" evidence="3"/>
<evidence type="ECO:0000256" key="3">
    <source>
        <dbReference type="ARBA" id="ARBA00012058"/>
    </source>
</evidence>
<evidence type="ECO:0000256" key="5">
    <source>
        <dbReference type="ARBA" id="ARBA00023239"/>
    </source>
</evidence>
<reference evidence="7" key="1">
    <citation type="submission" date="2023-07" db="EMBL/GenBank/DDBJ databases">
        <title>draft genome sequence of fig (Ficus carica).</title>
        <authorList>
            <person name="Takahashi T."/>
            <person name="Nishimura K."/>
        </authorList>
    </citation>
    <scope>NUCLEOTIDE SEQUENCE</scope>
</reference>
<keyword evidence="4" id="KW-0324">Glycolysis</keyword>
<accession>A0AA88JB92</accession>
<dbReference type="EMBL" id="BTGU01000274">
    <property type="protein sequence ID" value="GMN65946.1"/>
    <property type="molecule type" value="Genomic_DNA"/>
</dbReference>
<dbReference type="SUPFAM" id="SSF51604">
    <property type="entry name" value="Enolase C-terminal domain-like"/>
    <property type="match status" value="1"/>
</dbReference>
<keyword evidence="8" id="KW-1185">Reference proteome</keyword>